<gene>
    <name evidence="1" type="ORF">NBRC111894_3531</name>
</gene>
<proteinExistence type="predicted"/>
<organism evidence="1 2">
    <name type="scientific">Sporolactobacillus inulinus</name>
    <dbReference type="NCBI Taxonomy" id="2078"/>
    <lineage>
        <taxon>Bacteria</taxon>
        <taxon>Bacillati</taxon>
        <taxon>Bacillota</taxon>
        <taxon>Bacilli</taxon>
        <taxon>Bacillales</taxon>
        <taxon>Sporolactobacillaceae</taxon>
        <taxon>Sporolactobacillus</taxon>
    </lineage>
</organism>
<name>A0A4Y1ZFQ3_9BACL</name>
<evidence type="ECO:0000313" key="1">
    <source>
        <dbReference type="EMBL" id="GAY77977.1"/>
    </source>
</evidence>
<dbReference type="EMBL" id="BEXB01000036">
    <property type="protein sequence ID" value="GAY77977.1"/>
    <property type="molecule type" value="Genomic_DNA"/>
</dbReference>
<protein>
    <submittedName>
        <fullName evidence="1">Uncharacterized protein</fullName>
    </submittedName>
</protein>
<accession>A0A4Y1ZFQ3</accession>
<dbReference type="AlphaFoldDB" id="A0A4Y1ZFQ3"/>
<sequence>MGKIRKKYVVVVISLKVALRLIELHMVEKQAAALVMPSFYEIFPSFYRS</sequence>
<comment type="caution">
    <text evidence="1">The sequence shown here is derived from an EMBL/GenBank/DDBJ whole genome shotgun (WGS) entry which is preliminary data.</text>
</comment>
<dbReference type="Proteomes" id="UP000319716">
    <property type="component" value="Unassembled WGS sequence"/>
</dbReference>
<evidence type="ECO:0000313" key="2">
    <source>
        <dbReference type="Proteomes" id="UP000319716"/>
    </source>
</evidence>
<reference evidence="1 2" key="1">
    <citation type="submission" date="2017-11" db="EMBL/GenBank/DDBJ databases">
        <title>Draft Genome Sequence of Sporolactobacillus inulinus NBRC 111894 Isolated from Koso, a Japanese Sugar-Vegetable Fermented Beverage.</title>
        <authorList>
            <person name="Chiou T.Y."/>
            <person name="Oshima K."/>
            <person name="Suda W."/>
            <person name="Hattori M."/>
            <person name="Takahashi T."/>
        </authorList>
    </citation>
    <scope>NUCLEOTIDE SEQUENCE [LARGE SCALE GENOMIC DNA]</scope>
    <source>
        <strain evidence="1 2">NBRC111894</strain>
    </source>
</reference>